<gene>
    <name evidence="9" type="primary">sigE_2</name>
    <name evidence="9" type="ORF">D7316_01597</name>
</gene>
<dbReference type="Gene3D" id="1.10.1740.10">
    <property type="match status" value="1"/>
</dbReference>
<keyword evidence="2" id="KW-0805">Transcription regulation</keyword>
<evidence type="ECO:0000256" key="3">
    <source>
        <dbReference type="ARBA" id="ARBA00023082"/>
    </source>
</evidence>
<dbReference type="Proteomes" id="UP000271469">
    <property type="component" value="Chromosome"/>
</dbReference>
<evidence type="ECO:0000313" key="9">
    <source>
        <dbReference type="EMBL" id="AZG45005.1"/>
    </source>
</evidence>
<dbReference type="InterPro" id="IPR007627">
    <property type="entry name" value="RNA_pol_sigma70_r2"/>
</dbReference>
<dbReference type="PANTHER" id="PTHR47756:SF2">
    <property type="entry name" value="BLL6612 PROTEIN"/>
    <property type="match status" value="1"/>
</dbReference>
<evidence type="ECO:0000256" key="1">
    <source>
        <dbReference type="ARBA" id="ARBA00010641"/>
    </source>
</evidence>
<comment type="similarity">
    <text evidence="1">Belongs to the sigma-70 factor family. ECF subfamily.</text>
</comment>
<feature type="domain" description="DUF6596" evidence="8">
    <location>
        <begin position="185"/>
        <end position="286"/>
    </location>
</feature>
<keyword evidence="4" id="KW-0238">DNA-binding</keyword>
<dbReference type="InterPro" id="IPR013324">
    <property type="entry name" value="RNA_pol_sigma_r3/r4-like"/>
</dbReference>
<evidence type="ECO:0000259" key="6">
    <source>
        <dbReference type="Pfam" id="PF04542"/>
    </source>
</evidence>
<dbReference type="PANTHER" id="PTHR47756">
    <property type="entry name" value="BLL6612 PROTEIN-RELATED"/>
    <property type="match status" value="1"/>
</dbReference>
<evidence type="ECO:0000259" key="7">
    <source>
        <dbReference type="Pfam" id="PF08281"/>
    </source>
</evidence>
<dbReference type="Gene3D" id="1.10.10.10">
    <property type="entry name" value="Winged helix-like DNA-binding domain superfamily/Winged helix DNA-binding domain"/>
    <property type="match status" value="1"/>
</dbReference>
<evidence type="ECO:0000256" key="4">
    <source>
        <dbReference type="ARBA" id="ARBA00023125"/>
    </source>
</evidence>
<dbReference type="SUPFAM" id="SSF88946">
    <property type="entry name" value="Sigma2 domain of RNA polymerase sigma factors"/>
    <property type="match status" value="1"/>
</dbReference>
<evidence type="ECO:0000256" key="2">
    <source>
        <dbReference type="ARBA" id="ARBA00023015"/>
    </source>
</evidence>
<keyword evidence="10" id="KW-1185">Reference proteome</keyword>
<name>A0A3G8JK53_9ACTN</name>
<reference evidence="9 10" key="1">
    <citation type="submission" date="2018-11" db="EMBL/GenBank/DDBJ databases">
        <title>Gordonia insulae sp. nov., isolated from an island soil.</title>
        <authorList>
            <person name="Kim Y.S."/>
            <person name="Kim S.B."/>
        </authorList>
    </citation>
    <scope>NUCLEOTIDE SEQUENCE [LARGE SCALE GENOMIC DNA]</scope>
    <source>
        <strain evidence="9 10">MMS17-SY073</strain>
    </source>
</reference>
<accession>A0A3G8JK53</accession>
<proteinExistence type="inferred from homology"/>
<dbReference type="InterPro" id="IPR046531">
    <property type="entry name" value="DUF6596"/>
</dbReference>
<dbReference type="GO" id="GO:0016987">
    <property type="term" value="F:sigma factor activity"/>
    <property type="evidence" value="ECO:0007669"/>
    <property type="project" value="UniProtKB-KW"/>
</dbReference>
<protein>
    <submittedName>
        <fullName evidence="9">ECF RNA polymerase sigma factor SigE</fullName>
    </submittedName>
</protein>
<keyword evidence="5" id="KW-0804">Transcription</keyword>
<evidence type="ECO:0000313" key="10">
    <source>
        <dbReference type="Proteomes" id="UP000271469"/>
    </source>
</evidence>
<sequence length="421" mass="46192">MTDTVGAAITQVAREESGRVLALLAARFDDVDLADDCVQDALLQAVETWSTHGVPDNPAAWLYAVSRNRMIDQLRRRAASRRRLAASASELIPESDPRPGTPLVVDDREIGDERLRLILLCCHPALDRETQIALTLRLVGGLSTAEIAAAFLVSESTLAQRIVRAKRKIRDARIPLTIPDDLDGRVGAVLGVLYLIFNEGYLARRSPSSLVRVDLADEAIRLSWQLVDLVPDDGEVRGLLALELFHRARFVTRTDVAGDLVVLEDQDRSLWDATMIDSAREVLGRAVTLPGVGVYRIQALIAAVHMRAATSAETDWPVIVDLYRMLERIDPGPVVALNHAIAVAMVDGPERGLHLLDAIDGLVDYHLWHAARGELLARSGDLGGAVAAFGRALELAENPAERRHLRRRIDQCSPSETDVEE</sequence>
<dbReference type="InterPro" id="IPR013249">
    <property type="entry name" value="RNA_pol_sigma70_r4_t2"/>
</dbReference>
<feature type="domain" description="RNA polymerase sigma factor 70 region 4 type 2" evidence="7">
    <location>
        <begin position="117"/>
        <end position="169"/>
    </location>
</feature>
<dbReference type="InterPro" id="IPR013325">
    <property type="entry name" value="RNA_pol_sigma_r2"/>
</dbReference>
<dbReference type="InterPro" id="IPR036388">
    <property type="entry name" value="WH-like_DNA-bd_sf"/>
</dbReference>
<dbReference type="EMBL" id="CP033972">
    <property type="protein sequence ID" value="AZG45005.1"/>
    <property type="molecule type" value="Genomic_DNA"/>
</dbReference>
<dbReference type="KEGG" id="gom:D7316_01597"/>
<feature type="domain" description="RNA polymerase sigma-70 region 2" evidence="6">
    <location>
        <begin position="16"/>
        <end position="78"/>
    </location>
</feature>
<dbReference type="InterPro" id="IPR014284">
    <property type="entry name" value="RNA_pol_sigma-70_dom"/>
</dbReference>
<evidence type="ECO:0000256" key="5">
    <source>
        <dbReference type="ARBA" id="ARBA00023163"/>
    </source>
</evidence>
<dbReference type="Pfam" id="PF20239">
    <property type="entry name" value="DUF6596"/>
    <property type="match status" value="1"/>
</dbReference>
<keyword evidence="3" id="KW-0731">Sigma factor</keyword>
<dbReference type="Pfam" id="PF04542">
    <property type="entry name" value="Sigma70_r2"/>
    <property type="match status" value="1"/>
</dbReference>
<organism evidence="9 10">
    <name type="scientific">Gordonia insulae</name>
    <dbReference type="NCBI Taxonomy" id="2420509"/>
    <lineage>
        <taxon>Bacteria</taxon>
        <taxon>Bacillati</taxon>
        <taxon>Actinomycetota</taxon>
        <taxon>Actinomycetes</taxon>
        <taxon>Mycobacteriales</taxon>
        <taxon>Gordoniaceae</taxon>
        <taxon>Gordonia</taxon>
    </lineage>
</organism>
<dbReference type="GO" id="GO:0003677">
    <property type="term" value="F:DNA binding"/>
    <property type="evidence" value="ECO:0007669"/>
    <property type="project" value="UniProtKB-KW"/>
</dbReference>
<dbReference type="SUPFAM" id="SSF88659">
    <property type="entry name" value="Sigma3 and sigma4 domains of RNA polymerase sigma factors"/>
    <property type="match status" value="1"/>
</dbReference>
<dbReference type="Pfam" id="PF08281">
    <property type="entry name" value="Sigma70_r4_2"/>
    <property type="match status" value="1"/>
</dbReference>
<evidence type="ECO:0000259" key="8">
    <source>
        <dbReference type="Pfam" id="PF20239"/>
    </source>
</evidence>
<dbReference type="AlphaFoldDB" id="A0A3G8JK53"/>
<dbReference type="GO" id="GO:0006352">
    <property type="term" value="P:DNA-templated transcription initiation"/>
    <property type="evidence" value="ECO:0007669"/>
    <property type="project" value="InterPro"/>
</dbReference>
<dbReference type="NCBIfam" id="TIGR02937">
    <property type="entry name" value="sigma70-ECF"/>
    <property type="match status" value="1"/>
</dbReference>